<organism evidence="3 4">
    <name type="scientific">Massilia violaceinigra</name>
    <dbReference type="NCBI Taxonomy" id="2045208"/>
    <lineage>
        <taxon>Bacteria</taxon>
        <taxon>Pseudomonadati</taxon>
        <taxon>Pseudomonadota</taxon>
        <taxon>Betaproteobacteria</taxon>
        <taxon>Burkholderiales</taxon>
        <taxon>Oxalobacteraceae</taxon>
        <taxon>Telluria group</taxon>
        <taxon>Massilia</taxon>
    </lineage>
</organism>
<feature type="signal peptide" evidence="1">
    <location>
        <begin position="1"/>
        <end position="20"/>
    </location>
</feature>
<proteinExistence type="predicted"/>
<evidence type="ECO:0000256" key="1">
    <source>
        <dbReference type="SAM" id="SignalP"/>
    </source>
</evidence>
<dbReference type="AlphaFoldDB" id="A0A2D2DMJ6"/>
<accession>A0A2D2DMJ6</accession>
<evidence type="ECO:0000259" key="2">
    <source>
        <dbReference type="Pfam" id="PF20091"/>
    </source>
</evidence>
<evidence type="ECO:0000313" key="4">
    <source>
        <dbReference type="Proteomes" id="UP000229897"/>
    </source>
</evidence>
<dbReference type="Pfam" id="PF20091">
    <property type="entry name" value="Abhydrolase_10"/>
    <property type="match status" value="1"/>
</dbReference>
<dbReference type="Proteomes" id="UP000229897">
    <property type="component" value="Chromosome"/>
</dbReference>
<name>A0A2D2DMJ6_9BURK</name>
<keyword evidence="1" id="KW-0732">Signal</keyword>
<feature type="chain" id="PRO_5013891229" description="Alpha/beta hydrolase domain-containing protein" evidence="1">
    <location>
        <begin position="21"/>
        <end position="659"/>
    </location>
</feature>
<feature type="domain" description="Alpha/beta hydrolase" evidence="2">
    <location>
        <begin position="213"/>
        <end position="645"/>
    </location>
</feature>
<sequence>MTCLRRLSCLLALTMLASCAAPGGTGSPAAQIERLEIVSRGPAFDGKVFDDAGAYEKIVAVAHMRIDPHHPANRAIVDLDKAPASGGWVRYRTDVILLRPRDAASASRVLLLDIPNRGGKLALQMVNEAGAGDTGNGFLMRRGHTLAWIGWQGDIGLSANGESAGTAFPTARADGQPITGQSVEEKVFDDIKPTGAIDLAYRAASTGQAGAVLSVRAHATAAPLILPASAWSYASPTRIDITRPRGFDAGAIYQFQYEAVDPVVMGLGMAALRDVTSHLKSGLADGAGQPNPLADIKPDVTLALGVSQPGRFLRDLIWQGFNADPRGGRVFDGAMPLLAGSRKSFVNRRFGRPERYSTQHLNHWSYGDQFPFSYAVTTDPVSGATDGIFARCQANDSCPKLMHVDSSTEFWQGRASLVATDGAGKDIALPAGVRAYLMASTQHMAASRATVGICKWTNNTAQQGPAVRVLLDRLVAWARNGKEPPASRFPRIGNAMLVPPQRDAVGFPDLRALGVSYPEGLNELTVVDYASLPPKPAADKRYQVLVPMADVDGHDIAGIRLPDVEVPLATYTGWNLRRGGFAEGQLCGLNGLSVPFAALPRAGDPRRALSQRYPTRLEYAKAVALAARALRDEGLLLDEDVTRFIERAKVEQRAGPQVP</sequence>
<reference evidence="3" key="1">
    <citation type="submission" date="2017-10" db="EMBL/GenBank/DDBJ databases">
        <title>Massilia psychrophilum sp. nov., a novel purple-pigmented bacterium isolated from Tianshan glacier, Xinjiang Municipality, China.</title>
        <authorList>
            <person name="Wang H."/>
        </authorList>
    </citation>
    <scope>NUCLEOTIDE SEQUENCE [LARGE SCALE GENOMIC DNA]</scope>
    <source>
        <strain evidence="3">B2</strain>
    </source>
</reference>
<dbReference type="EMBL" id="CP024608">
    <property type="protein sequence ID" value="ATQ76204.1"/>
    <property type="molecule type" value="Genomic_DNA"/>
</dbReference>
<gene>
    <name evidence="3" type="ORF">CR152_17930</name>
</gene>
<dbReference type="InterPro" id="IPR045394">
    <property type="entry name" value="Abhydrolase_dom"/>
</dbReference>
<dbReference type="KEGG" id="mass:CR152_17930"/>
<protein>
    <recommendedName>
        <fullName evidence="2">Alpha/beta hydrolase domain-containing protein</fullName>
    </recommendedName>
</protein>
<dbReference type="RefSeq" id="WP_099876680.1">
    <property type="nucleotide sequence ID" value="NZ_CP024608.1"/>
</dbReference>
<dbReference type="OrthoDB" id="222879at2"/>
<evidence type="ECO:0000313" key="3">
    <source>
        <dbReference type="EMBL" id="ATQ76204.1"/>
    </source>
</evidence>
<dbReference type="PROSITE" id="PS51257">
    <property type="entry name" value="PROKAR_LIPOPROTEIN"/>
    <property type="match status" value="1"/>
</dbReference>
<keyword evidence="4" id="KW-1185">Reference proteome</keyword>